<dbReference type="Gene3D" id="1.10.4030.10">
    <property type="entry name" value="Porin chaperone SurA, peptide-binding domain"/>
    <property type="match status" value="1"/>
</dbReference>
<evidence type="ECO:0000313" key="14">
    <source>
        <dbReference type="EMBL" id="MDZ5606052.1"/>
    </source>
</evidence>
<evidence type="ECO:0000256" key="7">
    <source>
        <dbReference type="ARBA" id="ARBA00023136"/>
    </source>
</evidence>
<accession>A0ABU5JS63</accession>
<evidence type="ECO:0000256" key="11">
    <source>
        <dbReference type="HAMAP-Rule" id="MF_01145"/>
    </source>
</evidence>
<evidence type="ECO:0000256" key="5">
    <source>
        <dbReference type="ARBA" id="ARBA00022729"/>
    </source>
</evidence>
<keyword evidence="15" id="KW-1185">Reference proteome</keyword>
<keyword evidence="7 11" id="KW-0472">Membrane</keyword>
<name>A0ABU5JS63_9BACI</name>
<evidence type="ECO:0000256" key="12">
    <source>
        <dbReference type="SAM" id="SignalP"/>
    </source>
</evidence>
<comment type="subcellular location">
    <subcellularLocation>
        <location evidence="2 11">Cell membrane</location>
        <topology evidence="2 11">Lipid-anchor</topology>
    </subcellularLocation>
</comment>
<dbReference type="RefSeq" id="WP_374216695.1">
    <property type="nucleotide sequence ID" value="NZ_JAXOVW010000003.1"/>
</dbReference>
<comment type="catalytic activity">
    <reaction evidence="1 11">
        <text>[protein]-peptidylproline (omega=180) = [protein]-peptidylproline (omega=0)</text>
        <dbReference type="Rhea" id="RHEA:16237"/>
        <dbReference type="Rhea" id="RHEA-COMP:10747"/>
        <dbReference type="Rhea" id="RHEA-COMP:10748"/>
        <dbReference type="ChEBI" id="CHEBI:83833"/>
        <dbReference type="ChEBI" id="CHEBI:83834"/>
        <dbReference type="EC" id="5.2.1.8"/>
    </reaction>
</comment>
<protein>
    <recommendedName>
        <fullName evidence="11">Foldase protein PrsA</fullName>
        <ecNumber evidence="11">5.2.1.8</ecNumber>
    </recommendedName>
</protein>
<evidence type="ECO:0000256" key="4">
    <source>
        <dbReference type="ARBA" id="ARBA00022475"/>
    </source>
</evidence>
<reference evidence="15" key="1">
    <citation type="submission" date="2023-11" db="EMBL/GenBank/DDBJ databases">
        <title>Genome Sequence of Bacillus pseudomycoides stain BUPM19.</title>
        <authorList>
            <person name="Farhat A."/>
        </authorList>
    </citation>
    <scope>NUCLEOTIDE SEQUENCE [LARGE SCALE GENOMIC DNA]</scope>
    <source>
        <strain evidence="15">BUPM19</strain>
    </source>
</reference>
<dbReference type="SUPFAM" id="SSF109998">
    <property type="entry name" value="Triger factor/SurA peptide-binding domain-like"/>
    <property type="match status" value="1"/>
</dbReference>
<sequence length="285" mass="31530">MKKTIAALSFSLALTIGLVGCSSSGSEVIVKTDAGNITKDDLYEVLKTSNGATVLESLIEEKLLSTKYKISNEELNKAFNEIKSQYGSDDEFELALTSNGYADAASFKEQLELSLLQEKAATEGVKTSEKKLKAYYNENKTNYEYVTASHILVSTEEEATEIKQQLDDGADFAKLAKEKSTDTTSGEQGGSLGEFTRNEMVTEFAEAAFKQEVGTISDPVKTDYGYHIIKVTKHDQKKYNDVKEQVKKDYLSANAKSIDDVIEKLKKSKNVEIMDKDLKKQLSAD</sequence>
<dbReference type="EMBL" id="JAXOVW010000003">
    <property type="protein sequence ID" value="MDZ5606052.1"/>
    <property type="molecule type" value="Genomic_DNA"/>
</dbReference>
<dbReference type="PROSITE" id="PS01096">
    <property type="entry name" value="PPIC_PPIASE_1"/>
    <property type="match status" value="1"/>
</dbReference>
<keyword evidence="4 11" id="KW-1003">Cell membrane</keyword>
<feature type="chain" id="PRO_5046040592" description="Foldase protein PrsA" evidence="12">
    <location>
        <begin position="22"/>
        <end position="285"/>
    </location>
</feature>
<dbReference type="InterPro" id="IPR046357">
    <property type="entry name" value="PPIase_dom_sf"/>
</dbReference>
<evidence type="ECO:0000256" key="8">
    <source>
        <dbReference type="ARBA" id="ARBA00023139"/>
    </source>
</evidence>
<feature type="signal peptide" evidence="12">
    <location>
        <begin position="1"/>
        <end position="21"/>
    </location>
</feature>
<evidence type="ECO:0000259" key="13">
    <source>
        <dbReference type="PROSITE" id="PS50198"/>
    </source>
</evidence>
<feature type="domain" description="PpiC" evidence="13">
    <location>
        <begin position="143"/>
        <end position="233"/>
    </location>
</feature>
<evidence type="ECO:0000256" key="6">
    <source>
        <dbReference type="ARBA" id="ARBA00023110"/>
    </source>
</evidence>
<dbReference type="GO" id="GO:0003755">
    <property type="term" value="F:peptidyl-prolyl cis-trans isomerase activity"/>
    <property type="evidence" value="ECO:0007669"/>
    <property type="project" value="UniProtKB-EC"/>
</dbReference>
<dbReference type="InterPro" id="IPR000297">
    <property type="entry name" value="PPIase_PpiC"/>
</dbReference>
<dbReference type="EC" id="5.2.1.8" evidence="11"/>
<dbReference type="Gene3D" id="3.10.50.40">
    <property type="match status" value="1"/>
</dbReference>
<dbReference type="Proteomes" id="UP001291930">
    <property type="component" value="Unassembled WGS sequence"/>
</dbReference>
<evidence type="ECO:0000256" key="2">
    <source>
        <dbReference type="ARBA" id="ARBA00004193"/>
    </source>
</evidence>
<keyword evidence="5 11" id="KW-0732">Signal</keyword>
<evidence type="ECO:0000256" key="1">
    <source>
        <dbReference type="ARBA" id="ARBA00000971"/>
    </source>
</evidence>
<gene>
    <name evidence="11" type="primary">prsA</name>
    <name evidence="14" type="ORF">U2I54_02725</name>
</gene>
<evidence type="ECO:0000256" key="9">
    <source>
        <dbReference type="ARBA" id="ARBA00023235"/>
    </source>
</evidence>
<comment type="function">
    <text evidence="11">Plays a major role in protein secretion by helping the post-translocational extracellular folding of several secreted proteins.</text>
</comment>
<dbReference type="Pfam" id="PF00639">
    <property type="entry name" value="Rotamase"/>
    <property type="match status" value="1"/>
</dbReference>
<comment type="similarity">
    <text evidence="3 11">Belongs to the PrsA family.</text>
</comment>
<evidence type="ECO:0000256" key="3">
    <source>
        <dbReference type="ARBA" id="ARBA00006071"/>
    </source>
</evidence>
<evidence type="ECO:0000256" key="10">
    <source>
        <dbReference type="ARBA" id="ARBA00023288"/>
    </source>
</evidence>
<dbReference type="PANTHER" id="PTHR47245">
    <property type="entry name" value="PEPTIDYLPROLYL ISOMERASE"/>
    <property type="match status" value="1"/>
</dbReference>
<dbReference type="HAMAP" id="MF_01145">
    <property type="entry name" value="Foldase_PrsA"/>
    <property type="match status" value="1"/>
</dbReference>
<proteinExistence type="inferred from homology"/>
<keyword evidence="10 11" id="KW-0449">Lipoprotein</keyword>
<dbReference type="PANTHER" id="PTHR47245:SF1">
    <property type="entry name" value="FOLDASE PROTEIN PRSA"/>
    <property type="match status" value="1"/>
</dbReference>
<keyword evidence="9 11" id="KW-0413">Isomerase</keyword>
<dbReference type="InterPro" id="IPR050245">
    <property type="entry name" value="PrsA_foldase"/>
</dbReference>
<dbReference type="InterPro" id="IPR027304">
    <property type="entry name" value="Trigger_fact/SurA_dom_sf"/>
</dbReference>
<dbReference type="PROSITE" id="PS50198">
    <property type="entry name" value="PPIC_PPIASE_2"/>
    <property type="match status" value="1"/>
</dbReference>
<keyword evidence="8 11" id="KW-0564">Palmitate</keyword>
<dbReference type="PROSITE" id="PS51257">
    <property type="entry name" value="PROKAR_LIPOPROTEIN"/>
    <property type="match status" value="1"/>
</dbReference>
<evidence type="ECO:0000313" key="15">
    <source>
        <dbReference type="Proteomes" id="UP001291930"/>
    </source>
</evidence>
<dbReference type="InterPro" id="IPR023059">
    <property type="entry name" value="Foldase_PrsA"/>
</dbReference>
<dbReference type="SUPFAM" id="SSF54534">
    <property type="entry name" value="FKBP-like"/>
    <property type="match status" value="1"/>
</dbReference>
<keyword evidence="6 11" id="KW-0697">Rotamase</keyword>
<organism evidence="14 15">
    <name type="scientific">Bacillus bingmayongensis</name>
    <dbReference type="NCBI Taxonomy" id="1150157"/>
    <lineage>
        <taxon>Bacteria</taxon>
        <taxon>Bacillati</taxon>
        <taxon>Bacillota</taxon>
        <taxon>Bacilli</taxon>
        <taxon>Bacillales</taxon>
        <taxon>Bacillaceae</taxon>
        <taxon>Bacillus</taxon>
    </lineage>
</organism>
<comment type="caution">
    <text evidence="14">The sequence shown here is derived from an EMBL/GenBank/DDBJ whole genome shotgun (WGS) entry which is preliminary data.</text>
</comment>
<dbReference type="InterPro" id="IPR023058">
    <property type="entry name" value="PPIase_PpiC_CS"/>
</dbReference>